<dbReference type="InterPro" id="IPR000276">
    <property type="entry name" value="GPCR_Rhodpsn"/>
</dbReference>
<keyword evidence="8" id="KW-1185">Reference proteome</keyword>
<evidence type="ECO:0000259" key="6">
    <source>
        <dbReference type="PROSITE" id="PS50262"/>
    </source>
</evidence>
<feature type="domain" description="G-protein coupled receptors family 1 profile" evidence="6">
    <location>
        <begin position="24"/>
        <end position="257"/>
    </location>
</feature>
<evidence type="ECO:0000313" key="8">
    <source>
        <dbReference type="Proteomes" id="UP001331761"/>
    </source>
</evidence>
<dbReference type="AlphaFoldDB" id="A0AAN8EXK4"/>
<dbReference type="GO" id="GO:0016020">
    <property type="term" value="C:membrane"/>
    <property type="evidence" value="ECO:0007669"/>
    <property type="project" value="UniProtKB-SubCell"/>
</dbReference>
<evidence type="ECO:0000313" key="7">
    <source>
        <dbReference type="EMBL" id="KAK5966440.1"/>
    </source>
</evidence>
<protein>
    <submittedName>
        <fullName evidence="7">7 transmembrane receptor</fullName>
    </submittedName>
</protein>
<name>A0AAN8EXK4_TRICO</name>
<keyword evidence="4 5" id="KW-0472">Membrane</keyword>
<reference evidence="7 8" key="1">
    <citation type="submission" date="2019-10" db="EMBL/GenBank/DDBJ databases">
        <title>Assembly and Annotation for the nematode Trichostrongylus colubriformis.</title>
        <authorList>
            <person name="Martin J."/>
        </authorList>
    </citation>
    <scope>NUCLEOTIDE SEQUENCE [LARGE SCALE GENOMIC DNA]</scope>
    <source>
        <strain evidence="7">G859</strain>
        <tissue evidence="7">Whole worm</tissue>
    </source>
</reference>
<feature type="transmembrane region" description="Helical" evidence="5">
    <location>
        <begin position="82"/>
        <end position="103"/>
    </location>
</feature>
<feature type="transmembrane region" description="Helical" evidence="5">
    <location>
        <begin position="43"/>
        <end position="70"/>
    </location>
</feature>
<proteinExistence type="predicted"/>
<evidence type="ECO:0000256" key="4">
    <source>
        <dbReference type="ARBA" id="ARBA00023136"/>
    </source>
</evidence>
<dbReference type="Pfam" id="PF10320">
    <property type="entry name" value="7TM_GPCR_Srsx"/>
    <property type="match status" value="1"/>
</dbReference>
<sequence length="309" mass="35439">MTSMIITIPYQVFYTVIPTISIIGNSCVVYVTMRSRSLRSPCAILIGLISFGDIMHMLGHYVMIVSYNLIEDHLMRQDLCVYWQLIPTLGLFFSSLLLFGVAVDRLMSTRIVYKFLSTRYYKRYLCAHLFLAVAPSILVESWIFDERTSDEYVICDISTPLHAVRLIFVVSTMAINTVIILCYVLCFFSIRNIMDENSTKQVYRSLFVISTIVLCGWLSGIVVSSTVYFLDLELTLRVHLVSGICVNLATASNFFVYYAISDKYRGVFDEYLLIRRFKERIKSLTVRSSTKVRVTSVNNQAQGVHNPRM</sequence>
<dbReference type="InterPro" id="IPR047130">
    <property type="entry name" value="7TM_GPCR_Srsx_nematod"/>
</dbReference>
<keyword evidence="3 5" id="KW-1133">Transmembrane helix</keyword>
<dbReference type="Gene3D" id="1.20.1070.10">
    <property type="entry name" value="Rhodopsin 7-helix transmembrane proteins"/>
    <property type="match status" value="1"/>
</dbReference>
<evidence type="ECO:0000256" key="3">
    <source>
        <dbReference type="ARBA" id="ARBA00022989"/>
    </source>
</evidence>
<dbReference type="CDD" id="cd00637">
    <property type="entry name" value="7tm_classA_rhodopsin-like"/>
    <property type="match status" value="1"/>
</dbReference>
<dbReference type="InterPro" id="IPR019424">
    <property type="entry name" value="7TM_GPCR_Srsx"/>
</dbReference>
<dbReference type="SMART" id="SM01381">
    <property type="entry name" value="7TM_GPCR_Srsx"/>
    <property type="match status" value="1"/>
</dbReference>
<dbReference type="SUPFAM" id="SSF81321">
    <property type="entry name" value="Family A G protein-coupled receptor-like"/>
    <property type="match status" value="1"/>
</dbReference>
<organism evidence="7 8">
    <name type="scientific">Trichostrongylus colubriformis</name>
    <name type="common">Black scour worm</name>
    <dbReference type="NCBI Taxonomy" id="6319"/>
    <lineage>
        <taxon>Eukaryota</taxon>
        <taxon>Metazoa</taxon>
        <taxon>Ecdysozoa</taxon>
        <taxon>Nematoda</taxon>
        <taxon>Chromadorea</taxon>
        <taxon>Rhabditida</taxon>
        <taxon>Rhabditina</taxon>
        <taxon>Rhabditomorpha</taxon>
        <taxon>Strongyloidea</taxon>
        <taxon>Trichostrongylidae</taxon>
        <taxon>Trichostrongylus</taxon>
    </lineage>
</organism>
<dbReference type="PROSITE" id="PS50262">
    <property type="entry name" value="G_PROTEIN_RECEP_F1_2"/>
    <property type="match status" value="1"/>
</dbReference>
<keyword evidence="7" id="KW-0675">Receptor</keyword>
<dbReference type="PANTHER" id="PTHR23360">
    <property type="entry name" value="G-PROTEIN COUPLED RECEPTORS FAMILY 1 PROFILE DOMAIN-CONTAINING PROTEIN-RELATED"/>
    <property type="match status" value="1"/>
</dbReference>
<gene>
    <name evidence="7" type="ORF">GCK32_009701</name>
</gene>
<dbReference type="InterPro" id="IPR017452">
    <property type="entry name" value="GPCR_Rhodpsn_7TM"/>
</dbReference>
<keyword evidence="2 5" id="KW-0812">Transmembrane</keyword>
<feature type="transmembrane region" description="Helical" evidence="5">
    <location>
        <begin position="12"/>
        <end position="31"/>
    </location>
</feature>
<comment type="subcellular location">
    <subcellularLocation>
        <location evidence="1">Membrane</location>
    </subcellularLocation>
</comment>
<evidence type="ECO:0000256" key="1">
    <source>
        <dbReference type="ARBA" id="ARBA00004370"/>
    </source>
</evidence>
<evidence type="ECO:0000256" key="5">
    <source>
        <dbReference type="SAM" id="Phobius"/>
    </source>
</evidence>
<feature type="transmembrane region" description="Helical" evidence="5">
    <location>
        <begin position="164"/>
        <end position="190"/>
    </location>
</feature>
<dbReference type="EMBL" id="WIXE01023484">
    <property type="protein sequence ID" value="KAK5966440.1"/>
    <property type="molecule type" value="Genomic_DNA"/>
</dbReference>
<feature type="transmembrane region" description="Helical" evidence="5">
    <location>
        <begin position="124"/>
        <end position="144"/>
    </location>
</feature>
<dbReference type="Proteomes" id="UP001331761">
    <property type="component" value="Unassembled WGS sequence"/>
</dbReference>
<dbReference type="PANTHER" id="PTHR23360:SF5">
    <property type="entry name" value="G-PROTEIN COUPLED RECEPTORS FAMILY 1 PROFILE DOMAIN-CONTAINING PROTEIN"/>
    <property type="match status" value="1"/>
</dbReference>
<accession>A0AAN8EXK4</accession>
<dbReference type="GO" id="GO:0004930">
    <property type="term" value="F:G protein-coupled receptor activity"/>
    <property type="evidence" value="ECO:0007669"/>
    <property type="project" value="InterPro"/>
</dbReference>
<feature type="transmembrane region" description="Helical" evidence="5">
    <location>
        <begin position="202"/>
        <end position="230"/>
    </location>
</feature>
<comment type="caution">
    <text evidence="7">The sequence shown here is derived from an EMBL/GenBank/DDBJ whole genome shotgun (WGS) entry which is preliminary data.</text>
</comment>
<feature type="transmembrane region" description="Helical" evidence="5">
    <location>
        <begin position="236"/>
        <end position="260"/>
    </location>
</feature>
<evidence type="ECO:0000256" key="2">
    <source>
        <dbReference type="ARBA" id="ARBA00022692"/>
    </source>
</evidence>